<protein>
    <submittedName>
        <fullName evidence="1">Uncharacterized protein</fullName>
    </submittedName>
</protein>
<dbReference type="AlphaFoldDB" id="A0A4Q2L4S0"/>
<evidence type="ECO:0000313" key="1">
    <source>
        <dbReference type="EMBL" id="RXZ71880.1"/>
    </source>
</evidence>
<keyword evidence="2" id="KW-1185">Reference proteome</keyword>
<evidence type="ECO:0000313" key="2">
    <source>
        <dbReference type="Proteomes" id="UP000293865"/>
    </source>
</evidence>
<sequence>MQNRTMTSRRFTRIAARRSGRLAIGLLWSAASVALMAGCSSYWGASGDTFVEYSGIDQGKVQACANFSADPEHRNGPGMSLYIVVADIEVVSPIDGAWEISGTTKIVDEGGGDPEYLAWSCRVTIDADARSMHAELVDTGPGQEVPLCGPSCSAPSRDSIEIESDNTYDPDSWLPCIDIVAAVVSPPEQTGPPRVTVRSDHDAPSRRFHGTFEPPSQAAYQWTCQLPKAYDPWSLDYELTALEPQ</sequence>
<organism evidence="1 2">
    <name type="scientific">Agromyces albus</name>
    <dbReference type="NCBI Taxonomy" id="205332"/>
    <lineage>
        <taxon>Bacteria</taxon>
        <taxon>Bacillati</taxon>
        <taxon>Actinomycetota</taxon>
        <taxon>Actinomycetes</taxon>
        <taxon>Micrococcales</taxon>
        <taxon>Microbacteriaceae</taxon>
        <taxon>Agromyces</taxon>
    </lineage>
</organism>
<dbReference type="OrthoDB" id="9831337at2"/>
<dbReference type="EMBL" id="SDPN01000009">
    <property type="protein sequence ID" value="RXZ71880.1"/>
    <property type="molecule type" value="Genomic_DNA"/>
</dbReference>
<reference evidence="1 2" key="1">
    <citation type="submission" date="2019-01" db="EMBL/GenBank/DDBJ databases">
        <title>Agromyces.</title>
        <authorList>
            <person name="Li J."/>
        </authorList>
    </citation>
    <scope>NUCLEOTIDE SEQUENCE [LARGE SCALE GENOMIC DNA]</scope>
    <source>
        <strain evidence="1 2">DSM 15934</strain>
    </source>
</reference>
<gene>
    <name evidence="1" type="ORF">ESP51_07050</name>
</gene>
<dbReference type="Proteomes" id="UP000293865">
    <property type="component" value="Unassembled WGS sequence"/>
</dbReference>
<dbReference type="RefSeq" id="WP_129520187.1">
    <property type="nucleotide sequence ID" value="NZ_SDPN01000009.1"/>
</dbReference>
<name>A0A4Q2L4S0_9MICO</name>
<comment type="caution">
    <text evidence="1">The sequence shown here is derived from an EMBL/GenBank/DDBJ whole genome shotgun (WGS) entry which is preliminary data.</text>
</comment>
<proteinExistence type="predicted"/>
<accession>A0A4Q2L4S0</accession>